<sequence length="60" mass="6330">MFLGAWKEMLVIVTEPGQTEVQGCTAAASFGIDCILEKTMSLLADPPALDSLDAFLPSSV</sequence>
<accession>G3H4G6</accession>
<organism evidence="1 2">
    <name type="scientific">Cricetulus griseus</name>
    <name type="common">Chinese hamster</name>
    <name type="synonym">Cricetulus barabensis griseus</name>
    <dbReference type="NCBI Taxonomy" id="10029"/>
    <lineage>
        <taxon>Eukaryota</taxon>
        <taxon>Metazoa</taxon>
        <taxon>Chordata</taxon>
        <taxon>Craniata</taxon>
        <taxon>Vertebrata</taxon>
        <taxon>Euteleostomi</taxon>
        <taxon>Mammalia</taxon>
        <taxon>Eutheria</taxon>
        <taxon>Euarchontoglires</taxon>
        <taxon>Glires</taxon>
        <taxon>Rodentia</taxon>
        <taxon>Myomorpha</taxon>
        <taxon>Muroidea</taxon>
        <taxon>Cricetidae</taxon>
        <taxon>Cricetinae</taxon>
        <taxon>Cricetulus</taxon>
    </lineage>
</organism>
<protein>
    <submittedName>
        <fullName evidence="1">Uncharacterized protein</fullName>
    </submittedName>
</protein>
<evidence type="ECO:0000313" key="1">
    <source>
        <dbReference type="EMBL" id="EGV97508.1"/>
    </source>
</evidence>
<dbReference type="InParanoid" id="G3H4G6"/>
<gene>
    <name evidence="1" type="ORF">I79_005167</name>
</gene>
<reference evidence="2" key="1">
    <citation type="journal article" date="2011" name="Nat. Biotechnol.">
        <title>The genomic sequence of the Chinese hamster ovary (CHO)-K1 cell line.</title>
        <authorList>
            <person name="Xu X."/>
            <person name="Nagarajan H."/>
            <person name="Lewis N.E."/>
            <person name="Pan S."/>
            <person name="Cai Z."/>
            <person name="Liu X."/>
            <person name="Chen W."/>
            <person name="Xie M."/>
            <person name="Wang W."/>
            <person name="Hammond S."/>
            <person name="Andersen M.R."/>
            <person name="Neff N."/>
            <person name="Passarelli B."/>
            <person name="Koh W."/>
            <person name="Fan H.C."/>
            <person name="Wang J."/>
            <person name="Gui Y."/>
            <person name="Lee K.H."/>
            <person name="Betenbaugh M.J."/>
            <person name="Quake S.R."/>
            <person name="Famili I."/>
            <person name="Palsson B.O."/>
            <person name="Wang J."/>
        </authorList>
    </citation>
    <scope>NUCLEOTIDE SEQUENCE [LARGE SCALE GENOMIC DNA]</scope>
    <source>
        <strain evidence="2">CHO K1 cell line</strain>
    </source>
</reference>
<name>G3H4G6_CRIGR</name>
<dbReference type="AlphaFoldDB" id="G3H4G6"/>
<proteinExistence type="predicted"/>
<dbReference type="Proteomes" id="UP000001075">
    <property type="component" value="Unassembled WGS sequence"/>
</dbReference>
<dbReference type="EMBL" id="JH000137">
    <property type="protein sequence ID" value="EGV97508.1"/>
    <property type="molecule type" value="Genomic_DNA"/>
</dbReference>
<evidence type="ECO:0000313" key="2">
    <source>
        <dbReference type="Proteomes" id="UP000001075"/>
    </source>
</evidence>